<gene>
    <name evidence="2" type="ORF">ACHAXA_008243</name>
</gene>
<sequence length="840" mass="92481">MGIIDYVGDNSVQIDAIEYEKKLRLNDPKLLLNDERIILAFKGRGGSGRDKRLLTTHRLLIRDKRGMTGKRICYTSVPYDSIGAFSVETAGTFDGDSELNVHARGIGKVSIEFSKTVDVISIFRHLGRALLTGGRVGHATKRRWGMSSPSAGGRGGTMGTLDVLGTDYAQIDNGAVEMRLRCDPTNVLIEDERVEMAFKCGRDLLLFTSHRVLRIDVKGISGKKGELHVFFETAGNILDRDSELVLFFNLPDSPNMAEGFPRNSRTRMKIDFRSGGSDILAVQRYISDKLLGPDTVAPSRHARNAVPGGGGGASSSLASMAAGIFSFLGDDNRMVDPKQANYQFHSEQPILQGCETVELAFKGRRDMLLFTTKRVVFVDMQGFMVKTIPPPPIPRNSYLEIDFQKDKVDILVVHRYLSERVMRTDGHNMKPYTNGVPPNLLVPSPPGSMQNLLDWIGDNASAIDPEAVNRKFHEAGILQTDERVAFAFKTGRDSLYLTNKRFFMIDVQGFTGKRKEYMSVPWDSVRVWSVESAGNFDRDMELRLWFKGAWNNKIKQDLRKGKSDIFAIQSFISHFVIGPADGKTALSNAQSYVPPPSGAATKFLGFLNDAHMKDATELTSTLRSSPALLQQDESCEAAFKCGRDMFIISTKRIIIIDKKGITGKSVEYTSYPLSIARAFEIETEGHLLNGAQVKIYADNNAIEQELAKGQNNGVWLMHEMLSNKVLKDPQKEIGAIATQLASLSVAAPKASQSLPSPAAPSYQPYQPLPLAPEYQPHVSASAYQLASAPPEPEPFTFGVKRPLGVEPGNPIRVKHPKTGVMLVVTVPHGCPPGGVFNVTA</sequence>
<dbReference type="PANTHER" id="PTHR35796">
    <property type="entry name" value="HYPOTHETICAL CYTOSOLIC PROTEIN"/>
    <property type="match status" value="1"/>
</dbReference>
<dbReference type="AlphaFoldDB" id="A0ABD3RAU4"/>
<name>A0ABD3RAU4_9STRA</name>
<evidence type="ECO:0000313" key="2">
    <source>
        <dbReference type="EMBL" id="KAL3810110.1"/>
    </source>
</evidence>
<dbReference type="EMBL" id="JALLPB020000351">
    <property type="protein sequence ID" value="KAL3810110.1"/>
    <property type="molecule type" value="Genomic_DNA"/>
</dbReference>
<evidence type="ECO:0000259" key="1">
    <source>
        <dbReference type="Pfam" id="PF08000"/>
    </source>
</evidence>
<reference evidence="2 3" key="1">
    <citation type="submission" date="2024-10" db="EMBL/GenBank/DDBJ databases">
        <title>Updated reference genomes for cyclostephanoid diatoms.</title>
        <authorList>
            <person name="Roberts W.R."/>
            <person name="Alverson A.J."/>
        </authorList>
    </citation>
    <scope>NUCLEOTIDE SEQUENCE [LARGE SCALE GENOMIC DNA]</scope>
    <source>
        <strain evidence="2 3">AJA228-03</strain>
    </source>
</reference>
<protein>
    <recommendedName>
        <fullName evidence="1">Bacterial Pleckstrin homology domain-containing protein</fullName>
    </recommendedName>
</protein>
<feature type="domain" description="Bacterial Pleckstrin homology" evidence="1">
    <location>
        <begin position="18"/>
        <end position="126"/>
    </location>
</feature>
<dbReference type="InterPro" id="IPR037063">
    <property type="entry name" value="PHb_sf"/>
</dbReference>
<feature type="domain" description="Bacterial Pleckstrin homology" evidence="1">
    <location>
        <begin position="459"/>
        <end position="575"/>
    </location>
</feature>
<accession>A0ABD3RAU4</accession>
<evidence type="ECO:0000313" key="3">
    <source>
        <dbReference type="Proteomes" id="UP001530377"/>
    </source>
</evidence>
<dbReference type="InterPro" id="IPR012544">
    <property type="entry name" value="PHb"/>
</dbReference>
<feature type="domain" description="Bacterial Pleckstrin homology" evidence="1">
    <location>
        <begin position="184"/>
        <end position="287"/>
    </location>
</feature>
<dbReference type="Gene3D" id="2.30.29.50">
    <property type="entry name" value="Bacterial Pleckstrin homology domain"/>
    <property type="match status" value="5"/>
</dbReference>
<dbReference type="SUPFAM" id="SSF50729">
    <property type="entry name" value="PH domain-like"/>
    <property type="match status" value="5"/>
</dbReference>
<dbReference type="PANTHER" id="PTHR35796:SF3">
    <property type="entry name" value="BHLH DOMAIN-CONTAINING PROTEIN"/>
    <property type="match status" value="1"/>
</dbReference>
<dbReference type="CDD" id="cd13225">
    <property type="entry name" value="PH-like_bacteria"/>
    <property type="match status" value="2"/>
</dbReference>
<feature type="domain" description="Bacterial Pleckstrin homology" evidence="1">
    <location>
        <begin position="624"/>
        <end position="723"/>
    </location>
</feature>
<organism evidence="2 3">
    <name type="scientific">Cyclostephanos tholiformis</name>
    <dbReference type="NCBI Taxonomy" id="382380"/>
    <lineage>
        <taxon>Eukaryota</taxon>
        <taxon>Sar</taxon>
        <taxon>Stramenopiles</taxon>
        <taxon>Ochrophyta</taxon>
        <taxon>Bacillariophyta</taxon>
        <taxon>Coscinodiscophyceae</taxon>
        <taxon>Thalassiosirophycidae</taxon>
        <taxon>Stephanodiscales</taxon>
        <taxon>Stephanodiscaceae</taxon>
        <taxon>Cyclostephanos</taxon>
    </lineage>
</organism>
<comment type="caution">
    <text evidence="2">The sequence shown here is derived from an EMBL/GenBank/DDBJ whole genome shotgun (WGS) entry which is preliminary data.</text>
</comment>
<dbReference type="Proteomes" id="UP001530377">
    <property type="component" value="Unassembled WGS sequence"/>
</dbReference>
<keyword evidence="3" id="KW-1185">Reference proteome</keyword>
<dbReference type="Pfam" id="PF08000">
    <property type="entry name" value="bPH_1"/>
    <property type="match status" value="4"/>
</dbReference>
<proteinExistence type="predicted"/>